<evidence type="ECO:0000256" key="10">
    <source>
        <dbReference type="ARBA" id="ARBA00022982"/>
    </source>
</evidence>
<keyword evidence="8" id="KW-0999">Mitochondrion inner membrane</keyword>
<keyword evidence="11" id="KW-1133">Transmembrane helix</keyword>
<dbReference type="STRING" id="348802.A0A0D2ESE6"/>
<organism evidence="18 19">
    <name type="scientific">Exophiala xenobiotica</name>
    <dbReference type="NCBI Taxonomy" id="348802"/>
    <lineage>
        <taxon>Eukaryota</taxon>
        <taxon>Fungi</taxon>
        <taxon>Dikarya</taxon>
        <taxon>Ascomycota</taxon>
        <taxon>Pezizomycotina</taxon>
        <taxon>Eurotiomycetes</taxon>
        <taxon>Chaetothyriomycetidae</taxon>
        <taxon>Chaetothyriales</taxon>
        <taxon>Herpotrichiellaceae</taxon>
        <taxon>Exophiala</taxon>
    </lineage>
</organism>
<evidence type="ECO:0000256" key="2">
    <source>
        <dbReference type="ARBA" id="ARBA00004434"/>
    </source>
</evidence>
<evidence type="ECO:0000256" key="8">
    <source>
        <dbReference type="ARBA" id="ARBA00022792"/>
    </source>
</evidence>
<dbReference type="RefSeq" id="XP_013311323.1">
    <property type="nucleotide sequence ID" value="XM_013455869.1"/>
</dbReference>
<evidence type="ECO:0000256" key="5">
    <source>
        <dbReference type="ARBA" id="ARBA00022448"/>
    </source>
</evidence>
<evidence type="ECO:0000256" key="3">
    <source>
        <dbReference type="ARBA" id="ARBA00008915"/>
    </source>
</evidence>
<comment type="function">
    <text evidence="1">Accessory subunit of the mitochondrial membrane respiratory chain NADH dehydrogenase (Complex I), that is believed not to be involved in catalysis. Complex I functions in the transfer of electrons from NADH to the respiratory chain. The immediate electron acceptor for the enzyme is believed to be ubiquinone.</text>
</comment>
<feature type="compositionally biased region" description="Basic and acidic residues" evidence="17">
    <location>
        <begin position="43"/>
        <end position="61"/>
    </location>
</feature>
<keyword evidence="10" id="KW-0249">Electron transport</keyword>
<keyword evidence="9" id="KW-0809">Transit peptide</keyword>
<evidence type="ECO:0000256" key="16">
    <source>
        <dbReference type="ARBA" id="ARBA00046528"/>
    </source>
</evidence>
<evidence type="ECO:0000313" key="19">
    <source>
        <dbReference type="Proteomes" id="UP000054342"/>
    </source>
</evidence>
<evidence type="ECO:0000256" key="17">
    <source>
        <dbReference type="SAM" id="MobiDB-lite"/>
    </source>
</evidence>
<evidence type="ECO:0000256" key="4">
    <source>
        <dbReference type="ARBA" id="ARBA00018632"/>
    </source>
</evidence>
<keyword evidence="19" id="KW-1185">Reference proteome</keyword>
<dbReference type="PANTHER" id="PTHR40637">
    <property type="entry name" value="ESSS SUBUNIT OF NADH:UBIQUINONE OXIDOREDUCTASE (COMPLEX I) PROTEIN"/>
    <property type="match status" value="1"/>
</dbReference>
<dbReference type="HOGENOM" id="CLU_138649_2_0_1"/>
<evidence type="ECO:0000256" key="1">
    <source>
        <dbReference type="ARBA" id="ARBA00003195"/>
    </source>
</evidence>
<keyword evidence="12" id="KW-0496">Mitochondrion</keyword>
<dbReference type="AlphaFoldDB" id="A0A0D2ESE6"/>
<keyword evidence="6" id="KW-0679">Respiratory chain</keyword>
<keyword evidence="13" id="KW-0472">Membrane</keyword>
<evidence type="ECO:0000256" key="6">
    <source>
        <dbReference type="ARBA" id="ARBA00022660"/>
    </source>
</evidence>
<evidence type="ECO:0000256" key="14">
    <source>
        <dbReference type="ARBA" id="ARBA00030753"/>
    </source>
</evidence>
<evidence type="ECO:0000256" key="13">
    <source>
        <dbReference type="ARBA" id="ARBA00023136"/>
    </source>
</evidence>
<dbReference type="GO" id="GO:0005743">
    <property type="term" value="C:mitochondrial inner membrane"/>
    <property type="evidence" value="ECO:0007669"/>
    <property type="project" value="UniProtKB-SubCell"/>
</dbReference>
<dbReference type="Pfam" id="PF10183">
    <property type="entry name" value="ESSS"/>
    <property type="match status" value="1"/>
</dbReference>
<evidence type="ECO:0000256" key="7">
    <source>
        <dbReference type="ARBA" id="ARBA00022692"/>
    </source>
</evidence>
<evidence type="ECO:0000256" key="15">
    <source>
        <dbReference type="ARBA" id="ARBA00031387"/>
    </source>
</evidence>
<comment type="subcellular location">
    <subcellularLocation>
        <location evidence="2">Mitochondrion inner membrane</location>
        <topology evidence="2">Single-pass membrane protein</topology>
    </subcellularLocation>
</comment>
<proteinExistence type="inferred from homology"/>
<sequence length="129" mass="14413">MFTRLPRLAARSSQTILSSTARTPLTARATSQTALRLASTHSAQDDHGHGSGGHGHDDHFDPPGGWLWGQRPGEKYEKEGWEGLAWVFVASWVVAIAAYTMKEDTSIQTWALEEARRRLEKEGFYDESK</sequence>
<comment type="similarity">
    <text evidence="3">Belongs to the complex I NDUFB11 subunit family.</text>
</comment>
<feature type="region of interest" description="Disordered" evidence="17">
    <location>
        <begin position="32"/>
        <end position="72"/>
    </location>
</feature>
<evidence type="ECO:0000256" key="9">
    <source>
        <dbReference type="ARBA" id="ARBA00022946"/>
    </source>
</evidence>
<keyword evidence="7" id="KW-0812">Transmembrane</keyword>
<comment type="subunit">
    <text evidence="16">Complex I is composed of 45 different subunits. Interacts with BCAP31.</text>
</comment>
<dbReference type="OrthoDB" id="2147978at2759"/>
<protein>
    <recommendedName>
        <fullName evidence="4">NADH dehydrogenase [ubiquinone] 1 beta subcomplex subunit 11, mitochondrial</fullName>
    </recommendedName>
    <alternativeName>
        <fullName evidence="15">Complex I-ESSS</fullName>
    </alternativeName>
    <alternativeName>
        <fullName evidence="14">NADH-ubiquinone oxidoreductase ESSS subunit</fullName>
    </alternativeName>
</protein>
<dbReference type="GeneID" id="25331435"/>
<dbReference type="Proteomes" id="UP000054342">
    <property type="component" value="Unassembled WGS sequence"/>
</dbReference>
<accession>A0A0D2ESE6</accession>
<name>A0A0D2ESE6_9EURO</name>
<evidence type="ECO:0000256" key="11">
    <source>
        <dbReference type="ARBA" id="ARBA00022989"/>
    </source>
</evidence>
<reference evidence="18 19" key="1">
    <citation type="submission" date="2015-01" db="EMBL/GenBank/DDBJ databases">
        <title>The Genome Sequence of Exophiala xenobiotica CBS118157.</title>
        <authorList>
            <consortium name="The Broad Institute Genomics Platform"/>
            <person name="Cuomo C."/>
            <person name="de Hoog S."/>
            <person name="Gorbushina A."/>
            <person name="Stielow B."/>
            <person name="Teixiera M."/>
            <person name="Abouelleil A."/>
            <person name="Chapman S.B."/>
            <person name="Priest M."/>
            <person name="Young S.K."/>
            <person name="Wortman J."/>
            <person name="Nusbaum C."/>
            <person name="Birren B."/>
        </authorList>
    </citation>
    <scope>NUCLEOTIDE SEQUENCE [LARGE SCALE GENOMIC DNA]</scope>
    <source>
        <strain evidence="18 19">CBS 118157</strain>
    </source>
</reference>
<keyword evidence="5" id="KW-0813">Transport</keyword>
<dbReference type="PANTHER" id="PTHR40637:SF1">
    <property type="entry name" value="ESSS SUBUNIT OF NADH:UBIQUINONE OXIDOREDUCTASE (COMPLEX I) PROTEIN"/>
    <property type="match status" value="1"/>
</dbReference>
<dbReference type="EMBL" id="KN847322">
    <property type="protein sequence ID" value="KIW50739.1"/>
    <property type="molecule type" value="Genomic_DNA"/>
</dbReference>
<feature type="compositionally biased region" description="Polar residues" evidence="17">
    <location>
        <begin position="32"/>
        <end position="42"/>
    </location>
</feature>
<dbReference type="InterPro" id="IPR019329">
    <property type="entry name" value="NADH_UbQ_OxRdtase_ESSS_su"/>
</dbReference>
<evidence type="ECO:0000256" key="12">
    <source>
        <dbReference type="ARBA" id="ARBA00023128"/>
    </source>
</evidence>
<evidence type="ECO:0000313" key="18">
    <source>
        <dbReference type="EMBL" id="KIW50739.1"/>
    </source>
</evidence>
<gene>
    <name evidence="18" type="ORF">PV05_09527</name>
</gene>